<evidence type="ECO:0000256" key="2">
    <source>
        <dbReference type="ARBA" id="ARBA00004123"/>
    </source>
</evidence>
<evidence type="ECO:0000256" key="7">
    <source>
        <dbReference type="ARBA" id="ARBA00022723"/>
    </source>
</evidence>
<dbReference type="PANTHER" id="PTHR45674:SF9">
    <property type="entry name" value="DNA LIGASE 3"/>
    <property type="match status" value="1"/>
</dbReference>
<dbReference type="SUPFAM" id="SSF56091">
    <property type="entry name" value="DNA ligase/mRNA capping enzyme, catalytic domain"/>
    <property type="match status" value="1"/>
</dbReference>
<keyword evidence="10" id="KW-0863">Zinc-finger</keyword>
<dbReference type="Pfam" id="PF00645">
    <property type="entry name" value="zf-PARP"/>
    <property type="match status" value="1"/>
</dbReference>
<dbReference type="GO" id="GO:0003910">
    <property type="term" value="F:DNA ligase (ATP) activity"/>
    <property type="evidence" value="ECO:0007669"/>
    <property type="project" value="UniProtKB-EC"/>
</dbReference>
<dbReference type="NCBIfam" id="TIGR00574">
    <property type="entry name" value="dnl1"/>
    <property type="match status" value="1"/>
</dbReference>
<evidence type="ECO:0000256" key="8">
    <source>
        <dbReference type="ARBA" id="ARBA00022741"/>
    </source>
</evidence>
<comment type="similarity">
    <text evidence="3 20">Belongs to the ATP-dependent DNA ligase family.</text>
</comment>
<dbReference type="FunFam" id="3.30.470.30:FF:000003">
    <property type="entry name" value="DNA ligase"/>
    <property type="match status" value="1"/>
</dbReference>
<keyword evidence="15 19" id="KW-0234">DNA repair</keyword>
<dbReference type="GO" id="GO:0070421">
    <property type="term" value="C:DNA ligase III-XRCC1 complex"/>
    <property type="evidence" value="ECO:0007669"/>
    <property type="project" value="TreeGrafter"/>
</dbReference>
<dbReference type="Gene3D" id="3.30.1740.10">
    <property type="entry name" value="Zinc finger, PARP-type"/>
    <property type="match status" value="1"/>
</dbReference>
<dbReference type="Gene3D" id="2.40.50.140">
    <property type="entry name" value="Nucleic acid-binding proteins"/>
    <property type="match status" value="1"/>
</dbReference>
<dbReference type="Pfam" id="PF01068">
    <property type="entry name" value="DNA_ligase_A_M"/>
    <property type="match status" value="1"/>
</dbReference>
<dbReference type="GO" id="GO:0006302">
    <property type="term" value="P:double-strand break repair"/>
    <property type="evidence" value="ECO:0007669"/>
    <property type="project" value="TreeGrafter"/>
</dbReference>
<evidence type="ECO:0000256" key="15">
    <source>
        <dbReference type="ARBA" id="ARBA00023204"/>
    </source>
</evidence>
<evidence type="ECO:0000256" key="9">
    <source>
        <dbReference type="ARBA" id="ARBA00022763"/>
    </source>
</evidence>
<evidence type="ECO:0000256" key="1">
    <source>
        <dbReference type="ARBA" id="ARBA00001946"/>
    </source>
</evidence>
<feature type="region of interest" description="Disordered" evidence="21">
    <location>
        <begin position="771"/>
        <end position="827"/>
    </location>
</feature>
<dbReference type="CDD" id="cd07902">
    <property type="entry name" value="Adenylation_DNA_ligase_III"/>
    <property type="match status" value="1"/>
</dbReference>
<comment type="catalytic activity">
    <reaction evidence="18 19">
        <text>ATP + (deoxyribonucleotide)n-3'-hydroxyl + 5'-phospho-(deoxyribonucleotide)m = (deoxyribonucleotide)n+m + AMP + diphosphate.</text>
        <dbReference type="EC" id="6.5.1.1"/>
    </reaction>
</comment>
<evidence type="ECO:0000256" key="5">
    <source>
        <dbReference type="ARBA" id="ARBA00022618"/>
    </source>
</evidence>
<dbReference type="PROSITE" id="PS50064">
    <property type="entry name" value="ZF_PARP_2"/>
    <property type="match status" value="1"/>
</dbReference>
<evidence type="ECO:0000256" key="10">
    <source>
        <dbReference type="ARBA" id="ARBA00022771"/>
    </source>
</evidence>
<dbReference type="Pfam" id="PF04675">
    <property type="entry name" value="DNA_ligase_A_N"/>
    <property type="match status" value="1"/>
</dbReference>
<dbReference type="EMBL" id="HBUF01077986">
    <property type="protein sequence ID" value="CAG6631805.1"/>
    <property type="molecule type" value="Transcribed_RNA"/>
</dbReference>
<dbReference type="EMBL" id="HBUF01077985">
    <property type="protein sequence ID" value="CAG6631804.1"/>
    <property type="molecule type" value="Transcribed_RNA"/>
</dbReference>
<protein>
    <recommendedName>
        <fullName evidence="19">DNA ligase</fullName>
        <ecNumber evidence="19">6.5.1.1</ecNumber>
    </recommendedName>
</protein>
<evidence type="ECO:0000256" key="20">
    <source>
        <dbReference type="RuleBase" id="RU004196"/>
    </source>
</evidence>
<feature type="compositionally biased region" description="Basic and acidic residues" evidence="21">
    <location>
        <begin position="106"/>
        <end position="123"/>
    </location>
</feature>
<dbReference type="InterPro" id="IPR012309">
    <property type="entry name" value="DNA_ligase_ATP-dep_C"/>
</dbReference>
<comment type="cofactor">
    <cofactor evidence="1">
        <name>Mg(2+)</name>
        <dbReference type="ChEBI" id="CHEBI:18420"/>
    </cofactor>
</comment>
<dbReference type="SUPFAM" id="SSF117018">
    <property type="entry name" value="ATP-dependent DNA ligase DNA-binding domain"/>
    <property type="match status" value="1"/>
</dbReference>
<keyword evidence="8 19" id="KW-0547">Nucleotide-binding</keyword>
<evidence type="ECO:0000256" key="21">
    <source>
        <dbReference type="SAM" id="MobiDB-lite"/>
    </source>
</evidence>
<dbReference type="FunFam" id="2.40.50.140:FF:000085">
    <property type="entry name" value="DNA ligase"/>
    <property type="match status" value="1"/>
</dbReference>
<keyword evidence="17" id="KW-0131">Cell cycle</keyword>
<evidence type="ECO:0000259" key="23">
    <source>
        <dbReference type="PROSITE" id="PS50160"/>
    </source>
</evidence>
<dbReference type="PANTHER" id="PTHR45674">
    <property type="entry name" value="DNA LIGASE 1/3 FAMILY MEMBER"/>
    <property type="match status" value="1"/>
</dbReference>
<dbReference type="Gene3D" id="3.30.470.30">
    <property type="entry name" value="DNA ligase/mRNA capping enzyme"/>
    <property type="match status" value="1"/>
</dbReference>
<dbReference type="EC" id="6.5.1.1" evidence="19"/>
<dbReference type="GO" id="GO:0051301">
    <property type="term" value="P:cell division"/>
    <property type="evidence" value="ECO:0007669"/>
    <property type="project" value="UniProtKB-KW"/>
</dbReference>
<dbReference type="SUPFAM" id="SSF50249">
    <property type="entry name" value="Nucleic acid-binding proteins"/>
    <property type="match status" value="1"/>
</dbReference>
<proteinExistence type="inferred from homology"/>
<dbReference type="CDD" id="cd07967">
    <property type="entry name" value="OBF_DNA_ligase_III"/>
    <property type="match status" value="1"/>
</dbReference>
<dbReference type="GO" id="GO:0008270">
    <property type="term" value="F:zinc ion binding"/>
    <property type="evidence" value="ECO:0007669"/>
    <property type="project" value="UniProtKB-KW"/>
</dbReference>
<dbReference type="FunFam" id="1.10.3260.10:FF:000002">
    <property type="entry name" value="DNA ligase"/>
    <property type="match status" value="1"/>
</dbReference>
<evidence type="ECO:0000256" key="3">
    <source>
        <dbReference type="ARBA" id="ARBA00007572"/>
    </source>
</evidence>
<dbReference type="PROSITE" id="PS00333">
    <property type="entry name" value="DNA_LIGASE_A2"/>
    <property type="match status" value="1"/>
</dbReference>
<evidence type="ECO:0000256" key="11">
    <source>
        <dbReference type="ARBA" id="ARBA00022833"/>
    </source>
</evidence>
<dbReference type="SMART" id="SM01336">
    <property type="entry name" value="zf-PARP"/>
    <property type="match status" value="1"/>
</dbReference>
<evidence type="ECO:0000256" key="12">
    <source>
        <dbReference type="ARBA" id="ARBA00022840"/>
    </source>
</evidence>
<feature type="domain" description="PARP-type" evidence="22">
    <location>
        <begin position="18"/>
        <end position="105"/>
    </location>
</feature>
<evidence type="ECO:0000256" key="16">
    <source>
        <dbReference type="ARBA" id="ARBA00023242"/>
    </source>
</evidence>
<dbReference type="SUPFAM" id="SSF57716">
    <property type="entry name" value="Glucocorticoid receptor-like (DNA-binding domain)"/>
    <property type="match status" value="1"/>
</dbReference>
<keyword evidence="6" id="KW-0235">DNA replication</keyword>
<evidence type="ECO:0000256" key="18">
    <source>
        <dbReference type="ARBA" id="ARBA00034003"/>
    </source>
</evidence>
<keyword evidence="14 19" id="KW-0233">DNA recombination</keyword>
<organism evidence="24">
    <name type="scientific">Cacopsylla melanoneura</name>
    <dbReference type="NCBI Taxonomy" id="428564"/>
    <lineage>
        <taxon>Eukaryota</taxon>
        <taxon>Metazoa</taxon>
        <taxon>Ecdysozoa</taxon>
        <taxon>Arthropoda</taxon>
        <taxon>Hexapoda</taxon>
        <taxon>Insecta</taxon>
        <taxon>Pterygota</taxon>
        <taxon>Neoptera</taxon>
        <taxon>Paraneoptera</taxon>
        <taxon>Hemiptera</taxon>
        <taxon>Sternorrhyncha</taxon>
        <taxon>Psylloidea</taxon>
        <taxon>Psyllidae</taxon>
        <taxon>Psyllinae</taxon>
        <taxon>Cacopsylla</taxon>
    </lineage>
</organism>
<reference evidence="24" key="1">
    <citation type="submission" date="2021-05" db="EMBL/GenBank/DDBJ databases">
        <authorList>
            <person name="Alioto T."/>
            <person name="Alioto T."/>
            <person name="Gomez Garrido J."/>
        </authorList>
    </citation>
    <scope>NUCLEOTIDE SEQUENCE</scope>
</reference>
<dbReference type="InterPro" id="IPR001510">
    <property type="entry name" value="Znf_PARP"/>
</dbReference>
<dbReference type="Gene3D" id="1.10.3260.10">
    <property type="entry name" value="DNA ligase, ATP-dependent, N-terminal domain"/>
    <property type="match status" value="1"/>
</dbReference>
<keyword evidence="16" id="KW-0539">Nucleus</keyword>
<dbReference type="InterPro" id="IPR012340">
    <property type="entry name" value="NA-bd_OB-fold"/>
</dbReference>
<evidence type="ECO:0000313" key="24">
    <source>
        <dbReference type="EMBL" id="CAG6631806.1"/>
    </source>
</evidence>
<dbReference type="GO" id="GO:0005524">
    <property type="term" value="F:ATP binding"/>
    <property type="evidence" value="ECO:0007669"/>
    <property type="project" value="UniProtKB-KW"/>
</dbReference>
<feature type="region of interest" description="Disordered" evidence="21">
    <location>
        <begin position="386"/>
        <end position="407"/>
    </location>
</feature>
<dbReference type="PROSITE" id="PS00697">
    <property type="entry name" value="DNA_LIGASE_A1"/>
    <property type="match status" value="1"/>
</dbReference>
<dbReference type="AlphaFoldDB" id="A0A8D8QH65"/>
<keyword evidence="4 19" id="KW-0436">Ligase</keyword>
<comment type="subcellular location">
    <subcellularLocation>
        <location evidence="2">Nucleus</location>
    </subcellularLocation>
</comment>
<name>A0A8D8QH65_9HEMI</name>
<evidence type="ECO:0000256" key="14">
    <source>
        <dbReference type="ARBA" id="ARBA00023172"/>
    </source>
</evidence>
<keyword evidence="5" id="KW-0132">Cell division</keyword>
<dbReference type="InterPro" id="IPR050191">
    <property type="entry name" value="ATP-dep_DNA_ligase"/>
</dbReference>
<keyword evidence="11" id="KW-0862">Zinc</keyword>
<feature type="domain" description="ATP-dependent DNA ligase family profile" evidence="23">
    <location>
        <begin position="520"/>
        <end position="654"/>
    </location>
</feature>
<dbReference type="GO" id="GO:0006273">
    <property type="term" value="P:lagging strand elongation"/>
    <property type="evidence" value="ECO:0007669"/>
    <property type="project" value="TreeGrafter"/>
</dbReference>
<dbReference type="InterPro" id="IPR036599">
    <property type="entry name" value="DNA_ligase_N_sf"/>
</dbReference>
<dbReference type="EMBL" id="HBUF01077987">
    <property type="protein sequence ID" value="CAG6631806.1"/>
    <property type="molecule type" value="Transcribed_RNA"/>
</dbReference>
<keyword evidence="7" id="KW-0479">Metal-binding</keyword>
<dbReference type="InterPro" id="IPR012310">
    <property type="entry name" value="DNA_ligase_ATP-dep_cent"/>
</dbReference>
<evidence type="ECO:0000256" key="4">
    <source>
        <dbReference type="ARBA" id="ARBA00022598"/>
    </source>
</evidence>
<dbReference type="Pfam" id="PF04679">
    <property type="entry name" value="DNA_ligase_A_C"/>
    <property type="match status" value="1"/>
</dbReference>
<evidence type="ECO:0000256" key="19">
    <source>
        <dbReference type="RuleBase" id="RU000617"/>
    </source>
</evidence>
<dbReference type="GO" id="GO:0003677">
    <property type="term" value="F:DNA binding"/>
    <property type="evidence" value="ECO:0007669"/>
    <property type="project" value="InterPro"/>
</dbReference>
<dbReference type="InterPro" id="IPR036957">
    <property type="entry name" value="Znf_PARP_sf"/>
</dbReference>
<feature type="region of interest" description="Disordered" evidence="21">
    <location>
        <begin position="81"/>
        <end position="188"/>
    </location>
</feature>
<dbReference type="GO" id="GO:0071897">
    <property type="term" value="P:DNA biosynthetic process"/>
    <property type="evidence" value="ECO:0007669"/>
    <property type="project" value="InterPro"/>
</dbReference>
<keyword evidence="12 19" id="KW-0067">ATP-binding</keyword>
<evidence type="ECO:0000259" key="22">
    <source>
        <dbReference type="PROSITE" id="PS50064"/>
    </source>
</evidence>
<keyword evidence="9 19" id="KW-0227">DNA damage</keyword>
<dbReference type="PROSITE" id="PS50160">
    <property type="entry name" value="DNA_LIGASE_A3"/>
    <property type="match status" value="1"/>
</dbReference>
<feature type="compositionally biased region" description="Acidic residues" evidence="21">
    <location>
        <begin position="83"/>
        <end position="99"/>
    </location>
</feature>
<dbReference type="InterPro" id="IPR000977">
    <property type="entry name" value="DNA_ligase_ATP-dep"/>
</dbReference>
<keyword evidence="13" id="KW-0460">Magnesium</keyword>
<feature type="compositionally biased region" description="Basic and acidic residues" evidence="21">
    <location>
        <begin position="158"/>
        <end position="188"/>
    </location>
</feature>
<dbReference type="InterPro" id="IPR016059">
    <property type="entry name" value="DNA_ligase_ATP-dep_CS"/>
</dbReference>
<evidence type="ECO:0000256" key="6">
    <source>
        <dbReference type="ARBA" id="ARBA00022705"/>
    </source>
</evidence>
<evidence type="ECO:0000256" key="13">
    <source>
        <dbReference type="ARBA" id="ARBA00022842"/>
    </source>
</evidence>
<dbReference type="InterPro" id="IPR012308">
    <property type="entry name" value="DNA_ligase_ATP-dep_N"/>
</dbReference>
<feature type="compositionally biased region" description="Basic residues" evidence="21">
    <location>
        <begin position="127"/>
        <end position="138"/>
    </location>
</feature>
<dbReference type="GO" id="GO:0006310">
    <property type="term" value="P:DNA recombination"/>
    <property type="evidence" value="ECO:0007669"/>
    <property type="project" value="UniProtKB-KW"/>
</dbReference>
<evidence type="ECO:0000256" key="17">
    <source>
        <dbReference type="ARBA" id="ARBA00023306"/>
    </source>
</evidence>
<sequence>MSDNENKDEPNPEDEKNFWVDRAKTGRAGCKKCKQKLETGALRIAKLAYNPFGAGKMKQWHHMDCILEVFKKQRPTTAKIETVDDMGGWDDLTPEDQEEVMSRFPESLRESNQNRDVPDRPEPSSKPNKKAKTPKKKSKDSDHDSQDEEPGPSTSKKSKVDSKSSVKKSKKEEKPGSPESERDAKLREKDNSFREFRKLCAEIAEISSYTGKTEAVKEFFQKGSGKVKFRGDLVLWTKLLLPGAVKRIYNLQSKQIVKLFSRLFGTDQDAMLESLEQGDVAETIRIFHEQSRKMKPAKKGNLSLQQVDSFLEDLSKMTKEDDQVYHFEQICPQCSSNDLKMIIRLIKHDLRINSGPKHILNAIHPDAYQAFQTSRDLESVVRKLGLGEDHDTSGEERTEEKSSSSKERNIALKLMTPVLPMLAEACKSVEQAMKKCPHGMYSEIKYDGERVQVHKQGNEFKYFSRSLKPVLDHKVRHFKDYLPKAFPHGKDLVLDSEILLVDKASDKPLPFGSLGKHKKDEFSDASVCLFVFDCIYFNGESLLDRPIRERKNILKENMQEIRHHVVLSEMEEIHQPEDLEGMMTKVFRQGLEGLVLKDIESIYKPGKRHWLKVKKDYLFGGSMADSADLVVLGAWYGTGNKGGMMSVFLMGCYDPDKKKWCTVTKVHGGHDDKTLERLQTELDMVKISKDATRVPDWLNCKKTMIPDFVARDPKAQPVWEIAGAEFTQAEIHTADGISIRFPRVTRIRDDKDWKTATNLPELKTLFKKSKETSDFTLKPNKRTKDTSPSPSSSRKTSESPPPAKKAKKEESPPPSASRKTSESRTLYHDPLSPLWSYQGSGLNPQSRTLYHDTLSPLWSYRGPALLPQRPHGDDDGVLSYVPDGAVVPNIQT</sequence>
<dbReference type="Gene3D" id="3.30.1490.70">
    <property type="match status" value="1"/>
</dbReference>
<accession>A0A8D8QH65</accession>